<protein>
    <submittedName>
        <fullName evidence="3">Uncharacterized protein</fullName>
    </submittedName>
</protein>
<comment type="caution">
    <text evidence="3">The sequence shown here is derived from an EMBL/GenBank/DDBJ whole genome shotgun (WGS) entry which is preliminary data.</text>
</comment>
<dbReference type="AlphaFoldDB" id="A0AA39JJJ4"/>
<evidence type="ECO:0000313" key="4">
    <source>
        <dbReference type="Proteomes" id="UP001175226"/>
    </source>
</evidence>
<feature type="transmembrane region" description="Helical" evidence="2">
    <location>
        <begin position="12"/>
        <end position="36"/>
    </location>
</feature>
<organism evidence="3 4">
    <name type="scientific">Armillaria borealis</name>
    <dbReference type="NCBI Taxonomy" id="47425"/>
    <lineage>
        <taxon>Eukaryota</taxon>
        <taxon>Fungi</taxon>
        <taxon>Dikarya</taxon>
        <taxon>Basidiomycota</taxon>
        <taxon>Agaricomycotina</taxon>
        <taxon>Agaricomycetes</taxon>
        <taxon>Agaricomycetidae</taxon>
        <taxon>Agaricales</taxon>
        <taxon>Marasmiineae</taxon>
        <taxon>Physalacriaceae</taxon>
        <taxon>Armillaria</taxon>
    </lineage>
</organism>
<accession>A0AA39JJJ4</accession>
<reference evidence="3" key="1">
    <citation type="submission" date="2023-06" db="EMBL/GenBank/DDBJ databases">
        <authorList>
            <consortium name="Lawrence Berkeley National Laboratory"/>
            <person name="Ahrendt S."/>
            <person name="Sahu N."/>
            <person name="Indic B."/>
            <person name="Wong-Bajracharya J."/>
            <person name="Merenyi Z."/>
            <person name="Ke H.-M."/>
            <person name="Monk M."/>
            <person name="Kocsube S."/>
            <person name="Drula E."/>
            <person name="Lipzen A."/>
            <person name="Balint B."/>
            <person name="Henrissat B."/>
            <person name="Andreopoulos B."/>
            <person name="Martin F.M."/>
            <person name="Harder C.B."/>
            <person name="Rigling D."/>
            <person name="Ford K.L."/>
            <person name="Foster G.D."/>
            <person name="Pangilinan J."/>
            <person name="Papanicolaou A."/>
            <person name="Barry K."/>
            <person name="LaButti K."/>
            <person name="Viragh M."/>
            <person name="Koriabine M."/>
            <person name="Yan M."/>
            <person name="Riley R."/>
            <person name="Champramary S."/>
            <person name="Plett K.L."/>
            <person name="Tsai I.J."/>
            <person name="Slot J."/>
            <person name="Sipos G."/>
            <person name="Plett J."/>
            <person name="Nagy L.G."/>
            <person name="Grigoriev I.V."/>
        </authorList>
    </citation>
    <scope>NUCLEOTIDE SEQUENCE</scope>
    <source>
        <strain evidence="3">FPL87.14</strain>
    </source>
</reference>
<dbReference type="Proteomes" id="UP001175226">
    <property type="component" value="Unassembled WGS sequence"/>
</dbReference>
<sequence length="218" mass="24573">MQQTADISTHTLITLVAIAIGLATTVTIFLLCRTYWQEIRQYIRRLFLVTPRQPAPRPPTVPLHYVRRTHGGPIGPPLPPLFPSQSSGLSTPSYPSDSSCIHTEQEELDIGEEGRRILNADHQSLSILTGSIERHEKSEEVSTPKPLESTRSSPEFPTHHSTPRPVLILTDSETTTGDEPRLPWQWQHQLRNEIGKLTWLHGNQGDRVCEWVRGTSVQ</sequence>
<dbReference type="EMBL" id="JAUEPT010000021">
    <property type="protein sequence ID" value="KAK0443828.1"/>
    <property type="molecule type" value="Genomic_DNA"/>
</dbReference>
<evidence type="ECO:0000256" key="1">
    <source>
        <dbReference type="SAM" id="MobiDB-lite"/>
    </source>
</evidence>
<keyword evidence="2" id="KW-0812">Transmembrane</keyword>
<feature type="region of interest" description="Disordered" evidence="1">
    <location>
        <begin position="132"/>
        <end position="167"/>
    </location>
</feature>
<gene>
    <name evidence="3" type="ORF">EV421DRAFT_1946178</name>
</gene>
<evidence type="ECO:0000313" key="3">
    <source>
        <dbReference type="EMBL" id="KAK0443828.1"/>
    </source>
</evidence>
<feature type="compositionally biased region" description="Basic and acidic residues" evidence="1">
    <location>
        <begin position="132"/>
        <end position="142"/>
    </location>
</feature>
<keyword evidence="2" id="KW-1133">Transmembrane helix</keyword>
<name>A0AA39JJJ4_9AGAR</name>
<evidence type="ECO:0000256" key="2">
    <source>
        <dbReference type="SAM" id="Phobius"/>
    </source>
</evidence>
<keyword evidence="2" id="KW-0472">Membrane</keyword>
<proteinExistence type="predicted"/>
<keyword evidence="4" id="KW-1185">Reference proteome</keyword>